<feature type="coiled-coil region" evidence="1">
    <location>
        <begin position="15"/>
        <end position="84"/>
    </location>
</feature>
<proteinExistence type="predicted"/>
<dbReference type="AlphaFoldDB" id="A0A8B7WII7"/>
<protein>
    <submittedName>
        <fullName evidence="2">Coiled-coil domain-containing protein 171-like</fullName>
    </submittedName>
</protein>
<evidence type="ECO:0000256" key="1">
    <source>
        <dbReference type="SAM" id="Coils"/>
    </source>
</evidence>
<accession>A0A8B7WII7</accession>
<evidence type="ECO:0000313" key="2">
    <source>
        <dbReference type="RefSeq" id="XP_020043439.1"/>
    </source>
</evidence>
<sequence>IHKDKDKLPSFSVVLETLRHTLTDYQNKLEDASNELSSINDAKEKASNELDSTRQKIESHAKNIKELQDKLADVHKELSHLHTKCADREALISTLKVELQNVLHCWEKEKVRAAQCEGELQKLSQAFHKDNEEKLTFLHTLYQHLIAGCVLIKQPEGMLDKFSWSELCAVLQENVDALIADLSRANEKISHLEYICKNKSDTMRELQQTQEDTFNKVAEQIKAQESCWHKQKKELELQYSELLLEVQKRAQVCYHTKGFKNGLNSCSKFFLYIPIPKQFKTS</sequence>
<name>A0A8B7WII7_CASCN</name>
<dbReference type="OrthoDB" id="287623at2759"/>
<dbReference type="CTD" id="203238"/>
<dbReference type="PANTHER" id="PTHR47899">
    <property type="entry name" value="COILED-COIL DOMAIN-CONTAINING PROTEIN 171"/>
    <property type="match status" value="1"/>
</dbReference>
<dbReference type="RefSeq" id="XP_020043439.1">
    <property type="nucleotide sequence ID" value="XM_020187850.1"/>
</dbReference>
<dbReference type="InterPro" id="IPR038820">
    <property type="entry name" value="CCDC171"/>
</dbReference>
<feature type="non-terminal residue" evidence="2">
    <location>
        <position position="1"/>
    </location>
</feature>
<dbReference type="PANTHER" id="PTHR47899:SF1">
    <property type="entry name" value="COILED-COIL DOMAIN-CONTAINING PROTEIN 171"/>
    <property type="match status" value="1"/>
</dbReference>
<organism evidence="2">
    <name type="scientific">Castor canadensis</name>
    <name type="common">American beaver</name>
    <dbReference type="NCBI Taxonomy" id="51338"/>
    <lineage>
        <taxon>Eukaryota</taxon>
        <taxon>Metazoa</taxon>
        <taxon>Chordata</taxon>
        <taxon>Craniata</taxon>
        <taxon>Vertebrata</taxon>
        <taxon>Euteleostomi</taxon>
        <taxon>Mammalia</taxon>
        <taxon>Eutheria</taxon>
        <taxon>Euarchontoglires</taxon>
        <taxon>Glires</taxon>
        <taxon>Rodentia</taxon>
        <taxon>Castorimorpha</taxon>
        <taxon>Castoridae</taxon>
        <taxon>Castor</taxon>
    </lineage>
</organism>
<reference evidence="2" key="1">
    <citation type="submission" date="2025-08" db="UniProtKB">
        <authorList>
            <consortium name="RefSeq"/>
        </authorList>
    </citation>
    <scope>IDENTIFICATION</scope>
    <source>
        <tissue evidence="2">Leukocyte</tissue>
    </source>
</reference>
<dbReference type="KEGG" id="ccan:109702542"/>
<dbReference type="Gene3D" id="1.10.287.1490">
    <property type="match status" value="1"/>
</dbReference>
<gene>
    <name evidence="2" type="primary">LOC109702542</name>
</gene>
<keyword evidence="1" id="KW-0175">Coiled coil</keyword>